<comment type="caution">
    <text evidence="13">The sequence shown here is derived from an EMBL/GenBank/DDBJ whole genome shotgun (WGS) entry which is preliminary data.</text>
</comment>
<reference evidence="13 14" key="1">
    <citation type="submission" date="2017-06" db="EMBL/GenBank/DDBJ databases">
        <title>A platform for efficient transgenesis in Macrostomum lignano, a flatworm model organism for stem cell research.</title>
        <authorList>
            <person name="Berezikov E."/>
        </authorList>
    </citation>
    <scope>NUCLEOTIDE SEQUENCE [LARGE SCALE GENOMIC DNA]</scope>
    <source>
        <strain evidence="13">DV1</strain>
        <tissue evidence="13">Whole organism</tissue>
    </source>
</reference>
<dbReference type="SMART" id="SM00382">
    <property type="entry name" value="AAA"/>
    <property type="match status" value="2"/>
</dbReference>
<dbReference type="Proteomes" id="UP000215902">
    <property type="component" value="Unassembled WGS sequence"/>
</dbReference>
<keyword evidence="3" id="KW-0813">Transport</keyword>
<dbReference type="PROSITE" id="PS50893">
    <property type="entry name" value="ABC_TRANSPORTER_2"/>
    <property type="match status" value="2"/>
</dbReference>
<dbReference type="EMBL" id="NIVC01000545">
    <property type="protein sequence ID" value="PAA81165.1"/>
    <property type="molecule type" value="Genomic_DNA"/>
</dbReference>
<gene>
    <name evidence="13" type="ORF">BOX15_Mlig015170g3</name>
</gene>
<dbReference type="InterPro" id="IPR026082">
    <property type="entry name" value="ABCA"/>
</dbReference>
<evidence type="ECO:0000256" key="2">
    <source>
        <dbReference type="ARBA" id="ARBA00008869"/>
    </source>
</evidence>
<keyword evidence="4 11" id="KW-0812">Transmembrane</keyword>
<evidence type="ECO:0000256" key="11">
    <source>
        <dbReference type="SAM" id="Phobius"/>
    </source>
</evidence>
<keyword evidence="9 11" id="KW-0472">Membrane</keyword>
<dbReference type="InterPro" id="IPR003439">
    <property type="entry name" value="ABC_transporter-like_ATP-bd"/>
</dbReference>
<organism evidence="13 14">
    <name type="scientific">Macrostomum lignano</name>
    <dbReference type="NCBI Taxonomy" id="282301"/>
    <lineage>
        <taxon>Eukaryota</taxon>
        <taxon>Metazoa</taxon>
        <taxon>Spiralia</taxon>
        <taxon>Lophotrochozoa</taxon>
        <taxon>Platyhelminthes</taxon>
        <taxon>Rhabditophora</taxon>
        <taxon>Macrostomorpha</taxon>
        <taxon>Macrostomida</taxon>
        <taxon>Macrostomidae</taxon>
        <taxon>Macrostomum</taxon>
    </lineage>
</organism>
<dbReference type="InterPro" id="IPR013525">
    <property type="entry name" value="ABC2_TM"/>
</dbReference>
<feature type="transmembrane region" description="Helical" evidence="11">
    <location>
        <begin position="371"/>
        <end position="394"/>
    </location>
</feature>
<dbReference type="Gene3D" id="3.40.50.300">
    <property type="entry name" value="P-loop containing nucleotide triphosphate hydrolases"/>
    <property type="match status" value="2"/>
</dbReference>
<dbReference type="FunFam" id="3.40.50.300:FF:000335">
    <property type="entry name" value="ATP binding cassette subfamily A member 5"/>
    <property type="match status" value="1"/>
</dbReference>
<evidence type="ECO:0000256" key="5">
    <source>
        <dbReference type="ARBA" id="ARBA00022737"/>
    </source>
</evidence>
<comment type="similarity">
    <text evidence="2">Belongs to the ABC transporter superfamily. ABCA family.</text>
</comment>
<evidence type="ECO:0000256" key="3">
    <source>
        <dbReference type="ARBA" id="ARBA00022448"/>
    </source>
</evidence>
<keyword evidence="5" id="KW-0677">Repeat</keyword>
<name>A0A267G551_9PLAT</name>
<keyword evidence="8 11" id="KW-1133">Transmembrane helix</keyword>
<feature type="transmembrane region" description="Helical" evidence="11">
    <location>
        <begin position="1173"/>
        <end position="1191"/>
    </location>
</feature>
<evidence type="ECO:0000256" key="6">
    <source>
        <dbReference type="ARBA" id="ARBA00022741"/>
    </source>
</evidence>
<proteinExistence type="inferred from homology"/>
<feature type="transmembrane region" description="Helical" evidence="11">
    <location>
        <begin position="1310"/>
        <end position="1331"/>
    </location>
</feature>
<dbReference type="PROSITE" id="PS00211">
    <property type="entry name" value="ABC_TRANSPORTER_1"/>
    <property type="match status" value="1"/>
</dbReference>
<comment type="subcellular location">
    <subcellularLocation>
        <location evidence="1">Membrane</location>
        <topology evidence="1">Multi-pass membrane protein</topology>
    </subcellularLocation>
</comment>
<dbReference type="GO" id="GO:0005319">
    <property type="term" value="F:lipid transporter activity"/>
    <property type="evidence" value="ECO:0007669"/>
    <property type="project" value="TreeGrafter"/>
</dbReference>
<sequence>MSEPPVWPTWASKLLLLLRYLGLLRIRHFLRLATGLVLMVLFVPANIWIYNLIDSLVMNNNAVSGSVGVNLIDSSNYAASSRAFLFAQNATDFYALESTMLARGVPSGTLARCSGWPGCQHSFLTGLYSALLETYVQAARLDAAGSPVQVECSGGPIDALTCAYFMQLLMRPTVGINGTGDGLEGLAAGGAAFKEVGFLRFVVKSPKDRSYSSGRDFGPGATDGVTVESPPSFPAEMLPELKPPPDTPCTRAESVGIFSAISRLHSVLLLTAMVSMLLQADLFPLSNLRRAGFLRLMYFSGLQPVLTWLAAWLWGLAECCIIGLAVAVSYQCQCSGGVLESDRFALAFLAVFCSSVHYMAVGLLTVSCLKFGFVVLAVLLLHLVTLVCSSIVTLTPDSVKLFLRLLLSFLLPGTQLDSLLLEAALPVAGGGQPDPLRAENIRYLMLGFLSSLILALAALYSDTVQHAGPRSRGKSPRVCCYPLHRLFSCCSATRASIELDNAEANALLQNNDIMETPAAGLGEPMVQARNLGKTYNSGADGEDGGDGGGACCCVRACSHTKTRKALDRFSADIYSGQITAIIGPNGSGKSTLIRLLAGDELPTSGSASVSGICVTDPIQRLHAAGRIGVCYQENVLCESLTVWESVLAILVSRGRDTPEQRAASKKLLERLGLSGDRVLNRPATALSGGQQRKLCATLALAGDPELVLLDEPSSGLDPLSRRSLWSALSENRAGRCLLLSTQFMDEADLLADRKLLLRDGELKCIGSSLFMKQKYNSGCVIHVAAEQPTDLVKKLKKAFKTDIKAVVMSDHEIEIRTPENELVKFTQWLEQQKKQPEGKSNVKSFGLSLTGLESVFEQQGEAADAADSAVAPKALADATIAAAAKVARPSVLSQFAALLVLSVRRLYRSCGRICCRLVLPLLLFAAFIILLVFSRISHDSPPHGVNSEHSVRFEWLRGFSEISGICLTDVGSELPSVDDCDTLLTGGGINYAKKILVLSKPADMSLPAFLSLQHTQDKFRESCSYAWQCPLAYASNWSLADGAEGNAGRSVYFGYFIDESKSYSKITAGRLIKGYSRLAKYFNLRLCKIPERESQLSADNSSFSFIGATIRNPLSVSVYFNTPMLALLLMIAVTPVGMLSDPIEDQSSGLRCQLRAMGVSSIGYWTSTCLLHWLQYMLLCLPAVVAMVIVMPSMYANAYFLVGVFPVLLLLGLPVNQLVVYAASTWVRRANAIATGLLFVVCFACGGLSPLLVNLSNYIGLCLAALWPPYAVIGLPFYASNLASNAAEFYGTTQLDRVPSLSGIYFSHPLLVLCLVCVPIHALLLCGLLAVREFGLGTLMSAAVRRCRCDRWLPSSSRIRDEADHVPMMPSSRVVEVQVDSHEAELVKLASTARDGTEAEPAAAAVEDIGVQKERDRLLKKQPVTFRSGSTVDEADKAAQNDSVQVLSLAKRYPGAPSRAVNDVTFGARAGQIFGLLGPNGAGKSTTLSVLVGERSASQGRCLVDGSSGREAARLGKIGYCPQYSPLLPTITVLEHLQFYARVRGLPSESISQQSKALAEAMGLAKYLHLSASGLSGGNRRRLCLAIALLGNPSVLVIDEASTGVDPENKRSIWKAVRAAAGSCRAVVLTTHSMEEAEALCSQVGIMHGGRLLALGSNQELKDRYGKNYTLDVQMKRDQAGPASGSGDSSPDEISDLLKICFKNYRKVEDFHAWCRYEVELKDGENALSEALEELKNSGLVESYALYQASLDQIFIGLLEGRNLLKNELEEIKNGRIDEFLRLVASCGGGRREAGFETSQTGQTAGGQADA</sequence>
<dbReference type="GO" id="GO:0005524">
    <property type="term" value="F:ATP binding"/>
    <property type="evidence" value="ECO:0007669"/>
    <property type="project" value="UniProtKB-KW"/>
</dbReference>
<protein>
    <recommendedName>
        <fullName evidence="12">ABC transporter domain-containing protein</fullName>
    </recommendedName>
</protein>
<dbReference type="Pfam" id="PF00005">
    <property type="entry name" value="ABC_tran"/>
    <property type="match status" value="2"/>
</dbReference>
<keyword evidence="14" id="KW-1185">Reference proteome</keyword>
<dbReference type="STRING" id="282301.A0A267G551"/>
<dbReference type="GO" id="GO:0140359">
    <property type="term" value="F:ABC-type transporter activity"/>
    <property type="evidence" value="ECO:0007669"/>
    <property type="project" value="InterPro"/>
</dbReference>
<feature type="transmembrane region" description="Helical" evidence="11">
    <location>
        <begin position="1198"/>
        <end position="1220"/>
    </location>
</feature>
<feature type="domain" description="ABC transporter" evidence="12">
    <location>
        <begin position="526"/>
        <end position="784"/>
    </location>
</feature>
<feature type="transmembrane region" description="Helical" evidence="11">
    <location>
        <begin position="913"/>
        <end position="933"/>
    </location>
</feature>
<evidence type="ECO:0000313" key="13">
    <source>
        <dbReference type="EMBL" id="PAA81165.1"/>
    </source>
</evidence>
<evidence type="ECO:0000256" key="1">
    <source>
        <dbReference type="ARBA" id="ARBA00004141"/>
    </source>
</evidence>
<dbReference type="PANTHER" id="PTHR19229">
    <property type="entry name" value="ATP-BINDING CASSETTE TRANSPORTER SUBFAMILY A ABCA"/>
    <property type="match status" value="1"/>
</dbReference>
<evidence type="ECO:0000256" key="4">
    <source>
        <dbReference type="ARBA" id="ARBA00022692"/>
    </source>
</evidence>
<feature type="transmembrane region" description="Helical" evidence="11">
    <location>
        <begin position="1258"/>
        <end position="1279"/>
    </location>
</feature>
<feature type="transmembrane region" description="Helical" evidence="11">
    <location>
        <begin position="1118"/>
        <end position="1140"/>
    </location>
</feature>
<dbReference type="GO" id="GO:0016020">
    <property type="term" value="C:membrane"/>
    <property type="evidence" value="ECO:0007669"/>
    <property type="project" value="UniProtKB-SubCell"/>
</dbReference>
<evidence type="ECO:0000256" key="7">
    <source>
        <dbReference type="ARBA" id="ARBA00022840"/>
    </source>
</evidence>
<feature type="transmembrane region" description="Helical" evidence="11">
    <location>
        <begin position="344"/>
        <end position="365"/>
    </location>
</feature>
<evidence type="ECO:0000256" key="8">
    <source>
        <dbReference type="ARBA" id="ARBA00022989"/>
    </source>
</evidence>
<feature type="transmembrane region" description="Helical" evidence="11">
    <location>
        <begin position="29"/>
        <end position="50"/>
    </location>
</feature>
<accession>A0A267G551</accession>
<feature type="domain" description="ABC transporter" evidence="12">
    <location>
        <begin position="1444"/>
        <end position="1674"/>
    </location>
</feature>
<feature type="transmembrane region" description="Helical" evidence="11">
    <location>
        <begin position="305"/>
        <end position="332"/>
    </location>
</feature>
<keyword evidence="6" id="KW-0547">Nucleotide-binding</keyword>
<dbReference type="InterPro" id="IPR017871">
    <property type="entry name" value="ABC_transporter-like_CS"/>
</dbReference>
<evidence type="ECO:0000256" key="10">
    <source>
        <dbReference type="SAM" id="MobiDB-lite"/>
    </source>
</evidence>
<dbReference type="CDD" id="cd03263">
    <property type="entry name" value="ABC_subfamily_A"/>
    <property type="match status" value="2"/>
</dbReference>
<dbReference type="PANTHER" id="PTHR19229:SF36">
    <property type="entry name" value="ATP-BINDING CASSETTE SUB-FAMILY A MEMBER 2"/>
    <property type="match status" value="1"/>
</dbReference>
<dbReference type="OrthoDB" id="6512918at2759"/>
<dbReference type="GO" id="GO:0016887">
    <property type="term" value="F:ATP hydrolysis activity"/>
    <property type="evidence" value="ECO:0007669"/>
    <property type="project" value="InterPro"/>
</dbReference>
<evidence type="ECO:0000259" key="12">
    <source>
        <dbReference type="PROSITE" id="PS50893"/>
    </source>
</evidence>
<keyword evidence="7" id="KW-0067">ATP-binding</keyword>
<evidence type="ECO:0000256" key="9">
    <source>
        <dbReference type="ARBA" id="ARBA00023136"/>
    </source>
</evidence>
<dbReference type="InterPro" id="IPR027417">
    <property type="entry name" value="P-loop_NTPase"/>
</dbReference>
<dbReference type="Pfam" id="PF12698">
    <property type="entry name" value="ABC2_membrane_3"/>
    <property type="match status" value="1"/>
</dbReference>
<feature type="transmembrane region" description="Helical" evidence="11">
    <location>
        <begin position="1232"/>
        <end position="1253"/>
    </location>
</feature>
<dbReference type="SUPFAM" id="SSF52540">
    <property type="entry name" value="P-loop containing nucleoside triphosphate hydrolases"/>
    <property type="match status" value="2"/>
</dbReference>
<dbReference type="InterPro" id="IPR003593">
    <property type="entry name" value="AAA+_ATPase"/>
</dbReference>
<feature type="region of interest" description="Disordered" evidence="10">
    <location>
        <begin position="1791"/>
        <end position="1811"/>
    </location>
</feature>
<evidence type="ECO:0000313" key="14">
    <source>
        <dbReference type="Proteomes" id="UP000215902"/>
    </source>
</evidence>